<name>A0A2I1H6D0_9GLOM</name>
<dbReference type="AlphaFoldDB" id="A0A2I1H6D0"/>
<dbReference type="Proteomes" id="UP000234323">
    <property type="component" value="Unassembled WGS sequence"/>
</dbReference>
<evidence type="ECO:0000313" key="1">
    <source>
        <dbReference type="EMBL" id="PKY54433.1"/>
    </source>
</evidence>
<sequence>MTLLFIKYEIDLIDKKAPLKTQSDVITVCTELLVEIKLRNLKHFFITRVIKDFEL</sequence>
<keyword evidence="2" id="KW-1185">Reference proteome</keyword>
<dbReference type="EMBL" id="LLXI01001610">
    <property type="protein sequence ID" value="PKY54433.1"/>
    <property type="molecule type" value="Genomic_DNA"/>
</dbReference>
<protein>
    <submittedName>
        <fullName evidence="1">Uncharacterized protein</fullName>
    </submittedName>
</protein>
<comment type="caution">
    <text evidence="1">The sequence shown here is derived from an EMBL/GenBank/DDBJ whole genome shotgun (WGS) entry which is preliminary data.</text>
</comment>
<evidence type="ECO:0000313" key="2">
    <source>
        <dbReference type="Proteomes" id="UP000234323"/>
    </source>
</evidence>
<gene>
    <name evidence="1" type="ORF">RhiirA4_473249</name>
</gene>
<accession>A0A2I1H6D0</accession>
<organism evidence="1 2">
    <name type="scientific">Rhizophagus irregularis</name>
    <dbReference type="NCBI Taxonomy" id="588596"/>
    <lineage>
        <taxon>Eukaryota</taxon>
        <taxon>Fungi</taxon>
        <taxon>Fungi incertae sedis</taxon>
        <taxon>Mucoromycota</taxon>
        <taxon>Glomeromycotina</taxon>
        <taxon>Glomeromycetes</taxon>
        <taxon>Glomerales</taxon>
        <taxon>Glomeraceae</taxon>
        <taxon>Rhizophagus</taxon>
    </lineage>
</organism>
<proteinExistence type="predicted"/>
<reference evidence="1 2" key="1">
    <citation type="submission" date="2015-10" db="EMBL/GenBank/DDBJ databases">
        <title>Genome analyses suggest a sexual origin of heterokaryosis in a supposedly ancient asexual fungus.</title>
        <authorList>
            <person name="Ropars J."/>
            <person name="Sedzielewska K."/>
            <person name="Noel J."/>
            <person name="Charron P."/>
            <person name="Farinelli L."/>
            <person name="Marton T."/>
            <person name="Kruger M."/>
            <person name="Pelin A."/>
            <person name="Brachmann A."/>
            <person name="Corradi N."/>
        </authorList>
    </citation>
    <scope>NUCLEOTIDE SEQUENCE [LARGE SCALE GENOMIC DNA]</scope>
    <source>
        <strain evidence="1 2">A4</strain>
    </source>
</reference>